<dbReference type="Proteomes" id="UP000663844">
    <property type="component" value="Unassembled WGS sequence"/>
</dbReference>
<sequence length="119" mass="14345">MANTEQETLISTFEEPTSNNYSLIWFASGINTDEYNYTQEKLELYMDYFHIFNEPDSCQKYIQSMSTAGTRIIFITNEHFGEQFISQIHQFRQISIIYIYCTNPEYQKNWTKQYRKVRS</sequence>
<dbReference type="EMBL" id="CAJOAZ010028793">
    <property type="protein sequence ID" value="CAF4420241.1"/>
    <property type="molecule type" value="Genomic_DNA"/>
</dbReference>
<dbReference type="AlphaFoldDB" id="A0A820QFQ8"/>
<proteinExistence type="predicted"/>
<name>A0A820QFQ8_9BILA</name>
<comment type="caution">
    <text evidence="1">The sequence shown here is derived from an EMBL/GenBank/DDBJ whole genome shotgun (WGS) entry which is preliminary data.</text>
</comment>
<accession>A0A820QFQ8</accession>
<protein>
    <submittedName>
        <fullName evidence="1">Uncharacterized protein</fullName>
    </submittedName>
</protein>
<gene>
    <name evidence="1" type="ORF">OXD698_LOCUS52591</name>
</gene>
<organism evidence="1 2">
    <name type="scientific">Adineta steineri</name>
    <dbReference type="NCBI Taxonomy" id="433720"/>
    <lineage>
        <taxon>Eukaryota</taxon>
        <taxon>Metazoa</taxon>
        <taxon>Spiralia</taxon>
        <taxon>Gnathifera</taxon>
        <taxon>Rotifera</taxon>
        <taxon>Eurotatoria</taxon>
        <taxon>Bdelloidea</taxon>
        <taxon>Adinetida</taxon>
        <taxon>Adinetidae</taxon>
        <taxon>Adineta</taxon>
    </lineage>
</organism>
<evidence type="ECO:0000313" key="2">
    <source>
        <dbReference type="Proteomes" id="UP000663844"/>
    </source>
</evidence>
<feature type="non-terminal residue" evidence="1">
    <location>
        <position position="1"/>
    </location>
</feature>
<evidence type="ECO:0000313" key="1">
    <source>
        <dbReference type="EMBL" id="CAF4420241.1"/>
    </source>
</evidence>
<reference evidence="1" key="1">
    <citation type="submission" date="2021-02" db="EMBL/GenBank/DDBJ databases">
        <authorList>
            <person name="Nowell W R."/>
        </authorList>
    </citation>
    <scope>NUCLEOTIDE SEQUENCE</scope>
</reference>